<dbReference type="EMBL" id="HG994593">
    <property type="protein sequence ID" value="CAF2842666.1"/>
    <property type="molecule type" value="Genomic_DNA"/>
</dbReference>
<evidence type="ECO:0000313" key="3">
    <source>
        <dbReference type="EMBL" id="CAF2842666.1"/>
    </source>
</evidence>
<feature type="region of interest" description="Disordered" evidence="1">
    <location>
        <begin position="1"/>
        <end position="65"/>
    </location>
</feature>
<gene>
    <name evidence="3" type="ORF">LSAA_5469</name>
</gene>
<reference evidence="3" key="1">
    <citation type="submission" date="2021-02" db="EMBL/GenBank/DDBJ databases">
        <authorList>
            <person name="Bekaert M."/>
        </authorList>
    </citation>
    <scope>NUCLEOTIDE SEQUENCE</scope>
    <source>
        <strain evidence="3">IoA-00</strain>
    </source>
</reference>
<dbReference type="OrthoDB" id="10548273at2759"/>
<evidence type="ECO:0000313" key="4">
    <source>
        <dbReference type="Proteomes" id="UP000675881"/>
    </source>
</evidence>
<keyword evidence="2" id="KW-0812">Transmembrane</keyword>
<sequence length="263" mass="29665">MTPPPPKSYKKIKHQDQQSNTSSSLIEFAPTGSPHSTDTFKRSCSTDKPSSPSQTQMTSNNKHFQSRKEKSTGILICIILVFIACHIIKLGIQMYEIFSPTHGLVNHFNTCRDEGRLHVPAIFHILGRKHDPVRQYSKKFSANSERIVSRSKKKQQPQKRILMIQVTKCLFYCTGATTTASGSTSAEVFAPLRRLWSATDSVAQSGHKCEDNLVVVWRDRQCSKVTSMQKLQEESTEHDIISFSCTAQLLNLLAHDTEIDNKK</sequence>
<keyword evidence="2" id="KW-0472">Membrane</keyword>
<evidence type="ECO:0000256" key="1">
    <source>
        <dbReference type="SAM" id="MobiDB-lite"/>
    </source>
</evidence>
<dbReference type="Proteomes" id="UP000675881">
    <property type="component" value="Chromosome 14"/>
</dbReference>
<keyword evidence="4" id="KW-1185">Reference proteome</keyword>
<feature type="compositionally biased region" description="Polar residues" evidence="1">
    <location>
        <begin position="46"/>
        <end position="63"/>
    </location>
</feature>
<name>A0A7R8H408_LEPSM</name>
<evidence type="ECO:0000256" key="2">
    <source>
        <dbReference type="SAM" id="Phobius"/>
    </source>
</evidence>
<protein>
    <submittedName>
        <fullName evidence="3">(salmon louse) hypothetical protein</fullName>
    </submittedName>
</protein>
<keyword evidence="2" id="KW-1133">Transmembrane helix</keyword>
<feature type="transmembrane region" description="Helical" evidence="2">
    <location>
        <begin position="72"/>
        <end position="92"/>
    </location>
</feature>
<dbReference type="AlphaFoldDB" id="A0A7R8H408"/>
<proteinExistence type="predicted"/>
<organism evidence="3 4">
    <name type="scientific">Lepeophtheirus salmonis</name>
    <name type="common">Salmon louse</name>
    <name type="synonym">Caligus salmonis</name>
    <dbReference type="NCBI Taxonomy" id="72036"/>
    <lineage>
        <taxon>Eukaryota</taxon>
        <taxon>Metazoa</taxon>
        <taxon>Ecdysozoa</taxon>
        <taxon>Arthropoda</taxon>
        <taxon>Crustacea</taxon>
        <taxon>Multicrustacea</taxon>
        <taxon>Hexanauplia</taxon>
        <taxon>Copepoda</taxon>
        <taxon>Siphonostomatoida</taxon>
        <taxon>Caligidae</taxon>
        <taxon>Lepeophtheirus</taxon>
    </lineage>
</organism>
<accession>A0A7R8H408</accession>